<sequence length="221" mass="23061">MRALTPLPPKALLPVLVLIVGLGLAMPVWADSDPESGADDAPGAAYCAAVARDCGASCADSTEPGSAAAAACQARCAIERAACDTRDSLSGVEPWLSEKADRMDRFMDGFRSPDDEDGSDGGSDGGAMAEASCAARHDSCEMRCEIRHDDDAYGRAGCESKCAIDRATCEAGAGVETARPFIEREAERLQDFFGGFLEDDEAAPPPPPAWGEPNPDGTMDL</sequence>
<evidence type="ECO:0000313" key="3">
    <source>
        <dbReference type="Proteomes" id="UP000434582"/>
    </source>
</evidence>
<name>A0A7X2D4V9_9PROT</name>
<feature type="region of interest" description="Disordered" evidence="1">
    <location>
        <begin position="108"/>
        <end position="128"/>
    </location>
</feature>
<dbReference type="RefSeq" id="WP_153344086.1">
    <property type="nucleotide sequence ID" value="NZ_WIVE01000031.1"/>
</dbReference>
<comment type="caution">
    <text evidence="2">The sequence shown here is derived from an EMBL/GenBank/DDBJ whole genome shotgun (WGS) entry which is preliminary data.</text>
</comment>
<protein>
    <submittedName>
        <fullName evidence="2">Uncharacterized protein</fullName>
    </submittedName>
</protein>
<dbReference type="EMBL" id="WIVE01000031">
    <property type="protein sequence ID" value="MQX37027.1"/>
    <property type="molecule type" value="Genomic_DNA"/>
</dbReference>
<organism evidence="2 3">
    <name type="scientific">Roseospira navarrensis</name>
    <dbReference type="NCBI Taxonomy" id="140058"/>
    <lineage>
        <taxon>Bacteria</taxon>
        <taxon>Pseudomonadati</taxon>
        <taxon>Pseudomonadota</taxon>
        <taxon>Alphaproteobacteria</taxon>
        <taxon>Rhodospirillales</taxon>
        <taxon>Rhodospirillaceae</taxon>
        <taxon>Roseospira</taxon>
    </lineage>
</organism>
<proteinExistence type="predicted"/>
<feature type="compositionally biased region" description="Low complexity" evidence="1">
    <location>
        <begin position="211"/>
        <end position="221"/>
    </location>
</feature>
<evidence type="ECO:0000256" key="1">
    <source>
        <dbReference type="SAM" id="MobiDB-lite"/>
    </source>
</evidence>
<feature type="region of interest" description="Disordered" evidence="1">
    <location>
        <begin position="197"/>
        <end position="221"/>
    </location>
</feature>
<keyword evidence="3" id="KW-1185">Reference proteome</keyword>
<dbReference type="AlphaFoldDB" id="A0A7X2D4V9"/>
<gene>
    <name evidence="2" type="ORF">GHC57_10905</name>
</gene>
<dbReference type="Proteomes" id="UP000434582">
    <property type="component" value="Unassembled WGS sequence"/>
</dbReference>
<dbReference type="OrthoDB" id="7361452at2"/>
<accession>A0A7X2D4V9</accession>
<reference evidence="2 3" key="1">
    <citation type="submission" date="2019-10" db="EMBL/GenBank/DDBJ databases">
        <title>Draft whole-genome sequence of the purple nonsulfur photosynthetic bacterium Roseospira navarrensis DSM 15114.</title>
        <authorList>
            <person name="Kyndt J.A."/>
            <person name="Meyer T.E."/>
        </authorList>
    </citation>
    <scope>NUCLEOTIDE SEQUENCE [LARGE SCALE GENOMIC DNA]</scope>
    <source>
        <strain evidence="2 3">DSM 15114</strain>
    </source>
</reference>
<evidence type="ECO:0000313" key="2">
    <source>
        <dbReference type="EMBL" id="MQX37027.1"/>
    </source>
</evidence>